<gene>
    <name evidence="2" type="ORF">RFI_00106</name>
</gene>
<reference evidence="2 3" key="1">
    <citation type="journal article" date="2013" name="Curr. Biol.">
        <title>The Genome of the Foraminiferan Reticulomyxa filosa.</title>
        <authorList>
            <person name="Glockner G."/>
            <person name="Hulsmann N."/>
            <person name="Schleicher M."/>
            <person name="Noegel A.A."/>
            <person name="Eichinger L."/>
            <person name="Gallinger C."/>
            <person name="Pawlowski J."/>
            <person name="Sierra R."/>
            <person name="Euteneuer U."/>
            <person name="Pillet L."/>
            <person name="Moustafa A."/>
            <person name="Platzer M."/>
            <person name="Groth M."/>
            <person name="Szafranski K."/>
            <person name="Schliwa M."/>
        </authorList>
    </citation>
    <scope>NUCLEOTIDE SEQUENCE [LARGE SCALE GENOMIC DNA]</scope>
</reference>
<keyword evidence="1" id="KW-0732">Signal</keyword>
<proteinExistence type="predicted"/>
<dbReference type="InterPro" id="IPR029058">
    <property type="entry name" value="AB_hydrolase_fold"/>
</dbReference>
<feature type="signal peptide" evidence="1">
    <location>
        <begin position="1"/>
        <end position="21"/>
    </location>
</feature>
<organism evidence="2 3">
    <name type="scientific">Reticulomyxa filosa</name>
    <dbReference type="NCBI Taxonomy" id="46433"/>
    <lineage>
        <taxon>Eukaryota</taxon>
        <taxon>Sar</taxon>
        <taxon>Rhizaria</taxon>
        <taxon>Retaria</taxon>
        <taxon>Foraminifera</taxon>
        <taxon>Monothalamids</taxon>
        <taxon>Reticulomyxidae</taxon>
        <taxon>Reticulomyxa</taxon>
    </lineage>
</organism>
<evidence type="ECO:0000313" key="2">
    <source>
        <dbReference type="EMBL" id="ETO36956.1"/>
    </source>
</evidence>
<protein>
    <submittedName>
        <fullName evidence="2">Uncharacterized protein</fullName>
    </submittedName>
</protein>
<accession>X6PFH7</accession>
<feature type="chain" id="PRO_5004976095" evidence="1">
    <location>
        <begin position="22"/>
        <end position="359"/>
    </location>
</feature>
<sequence length="359" mass="40425">MVQYLTYLFCIAALSCSIVAAQFSISSWKTTFINPQNSEHKIPTDIYFPAENQESGFPLMVFGHCSQCQMTWYDYQWQYLVPKGYVIAYLGSYEYLGNTYKFAIDQRYVLDAIRAENNNASSPLFQKVSNRAAAGTNYCKMIINFVDHKNRDFCILALCFLCRQRTKKKKKGGHSMGGGASFISGANLYINNQTFLYNYDSVITLSGCGNNEPEMDAALENVTVPIFLISGTSDCICPPNEFILFVSYAESYYTKIPDTTCKFMGIITNATHCQFAEIPEREAEACDTVEKDLCPLQHKPILNKTLEWDIVNYYMNLWLNTTLVSENSANGFAEIANSLQSDKANGKMATVDWNCGISP</sequence>
<dbReference type="AlphaFoldDB" id="X6PFH7"/>
<name>X6PFH7_RETFI</name>
<dbReference type="SUPFAM" id="SSF53474">
    <property type="entry name" value="alpha/beta-Hydrolases"/>
    <property type="match status" value="1"/>
</dbReference>
<dbReference type="Gene3D" id="3.40.50.1820">
    <property type="entry name" value="alpha/beta hydrolase"/>
    <property type="match status" value="2"/>
</dbReference>
<evidence type="ECO:0000256" key="1">
    <source>
        <dbReference type="SAM" id="SignalP"/>
    </source>
</evidence>
<dbReference type="Proteomes" id="UP000023152">
    <property type="component" value="Unassembled WGS sequence"/>
</dbReference>
<comment type="caution">
    <text evidence="2">The sequence shown here is derived from an EMBL/GenBank/DDBJ whole genome shotgun (WGS) entry which is preliminary data.</text>
</comment>
<evidence type="ECO:0000313" key="3">
    <source>
        <dbReference type="Proteomes" id="UP000023152"/>
    </source>
</evidence>
<keyword evidence="3" id="KW-1185">Reference proteome</keyword>
<dbReference type="EMBL" id="ASPP01000106">
    <property type="protein sequence ID" value="ETO36956.1"/>
    <property type="molecule type" value="Genomic_DNA"/>
</dbReference>